<dbReference type="Gene3D" id="3.30.565.10">
    <property type="entry name" value="Histidine kinase-like ATPase, C-terminal domain"/>
    <property type="match status" value="1"/>
</dbReference>
<evidence type="ECO:0000313" key="11">
    <source>
        <dbReference type="EMBL" id="WPK13698.1"/>
    </source>
</evidence>
<keyword evidence="5" id="KW-0808">Transferase</keyword>
<dbReference type="InterPro" id="IPR003661">
    <property type="entry name" value="HisK_dim/P_dom"/>
</dbReference>
<evidence type="ECO:0000256" key="9">
    <source>
        <dbReference type="ARBA" id="ARBA00023012"/>
    </source>
</evidence>
<evidence type="ECO:0000256" key="5">
    <source>
        <dbReference type="ARBA" id="ARBA00022679"/>
    </source>
</evidence>
<dbReference type="PANTHER" id="PTHR45453:SF1">
    <property type="entry name" value="PHOSPHATE REGULON SENSOR PROTEIN PHOR"/>
    <property type="match status" value="1"/>
</dbReference>
<protein>
    <recommendedName>
        <fullName evidence="3">histidine kinase</fullName>
        <ecNumber evidence="3">2.7.13.3</ecNumber>
    </recommendedName>
</protein>
<name>A0ABZ0S3L8_9BACI</name>
<dbReference type="SUPFAM" id="SSF47384">
    <property type="entry name" value="Homodimeric domain of signal transducing histidine kinase"/>
    <property type="match status" value="1"/>
</dbReference>
<dbReference type="InterPro" id="IPR003594">
    <property type="entry name" value="HATPase_dom"/>
</dbReference>
<dbReference type="RefSeq" id="WP_319838158.1">
    <property type="nucleotide sequence ID" value="NZ_CP137624.1"/>
</dbReference>
<dbReference type="Gene3D" id="1.10.287.130">
    <property type="match status" value="1"/>
</dbReference>
<dbReference type="Pfam" id="PF02518">
    <property type="entry name" value="HATPase_c"/>
    <property type="match status" value="1"/>
</dbReference>
<dbReference type="InterPro" id="IPR036890">
    <property type="entry name" value="HATPase_C_sf"/>
</dbReference>
<comment type="subcellular location">
    <subcellularLocation>
        <location evidence="2">Membrane</location>
    </subcellularLocation>
</comment>
<evidence type="ECO:0000259" key="10">
    <source>
        <dbReference type="PROSITE" id="PS50109"/>
    </source>
</evidence>
<evidence type="ECO:0000256" key="4">
    <source>
        <dbReference type="ARBA" id="ARBA00022553"/>
    </source>
</evidence>
<evidence type="ECO:0000256" key="6">
    <source>
        <dbReference type="ARBA" id="ARBA00022741"/>
    </source>
</evidence>
<dbReference type="SMART" id="SM00388">
    <property type="entry name" value="HisKA"/>
    <property type="match status" value="1"/>
</dbReference>
<keyword evidence="7 11" id="KW-0418">Kinase</keyword>
<dbReference type="SMART" id="SM00387">
    <property type="entry name" value="HATPase_c"/>
    <property type="match status" value="1"/>
</dbReference>
<organism evidence="11 12">
    <name type="scientific">Lysinibacillus louembei</name>
    <dbReference type="NCBI Taxonomy" id="1470088"/>
    <lineage>
        <taxon>Bacteria</taxon>
        <taxon>Bacillati</taxon>
        <taxon>Bacillota</taxon>
        <taxon>Bacilli</taxon>
        <taxon>Bacillales</taxon>
        <taxon>Bacillaceae</taxon>
        <taxon>Lysinibacillus</taxon>
    </lineage>
</organism>
<dbReference type="GO" id="GO:0016301">
    <property type="term" value="F:kinase activity"/>
    <property type="evidence" value="ECO:0007669"/>
    <property type="project" value="UniProtKB-KW"/>
</dbReference>
<keyword evidence="8" id="KW-0067">ATP-binding</keyword>
<dbReference type="PANTHER" id="PTHR45453">
    <property type="entry name" value="PHOSPHATE REGULON SENSOR PROTEIN PHOR"/>
    <property type="match status" value="1"/>
</dbReference>
<dbReference type="InterPro" id="IPR005467">
    <property type="entry name" value="His_kinase_dom"/>
</dbReference>
<dbReference type="InterPro" id="IPR050351">
    <property type="entry name" value="BphY/WalK/GraS-like"/>
</dbReference>
<feature type="domain" description="Histidine kinase" evidence="10">
    <location>
        <begin position="67"/>
        <end position="258"/>
    </location>
</feature>
<proteinExistence type="predicted"/>
<evidence type="ECO:0000313" key="12">
    <source>
        <dbReference type="Proteomes" id="UP001322664"/>
    </source>
</evidence>
<dbReference type="EMBL" id="CP137624">
    <property type="protein sequence ID" value="WPK13698.1"/>
    <property type="molecule type" value="Genomic_DNA"/>
</dbReference>
<evidence type="ECO:0000256" key="1">
    <source>
        <dbReference type="ARBA" id="ARBA00000085"/>
    </source>
</evidence>
<dbReference type="InterPro" id="IPR036097">
    <property type="entry name" value="HisK_dim/P_sf"/>
</dbReference>
<dbReference type="PROSITE" id="PS50109">
    <property type="entry name" value="HIS_KIN"/>
    <property type="match status" value="1"/>
</dbReference>
<sequence length="271" mass="31400">MKREVKRAYRQLIAVNRKETEKKLDLQFWDKDLQKLAETINAQIDLTKQATAEKRQQENELKQAIANISHDIRTPLTSILGYIQFLEQDNRSQYTAIIKRGALRLKDLLEDFFELSLIESTDYLLKPEHIKMNQLLSEVLVGFYDQFHQANLQPTIDMPTQELTMIADSSAVKRVIENLVLNTIKHAHSNILIRIEQEGHIVRLMISNEVTNLSEKDVNHLFQRFYKGDKTRAENGTGLGLAIAKSLMQKMNGQLSAELQNNRLTIICEWR</sequence>
<comment type="catalytic activity">
    <reaction evidence="1">
        <text>ATP + protein L-histidine = ADP + protein N-phospho-L-histidine.</text>
        <dbReference type="EC" id="2.7.13.3"/>
    </reaction>
</comment>
<accession>A0ABZ0S3L8</accession>
<dbReference type="CDD" id="cd00082">
    <property type="entry name" value="HisKA"/>
    <property type="match status" value="1"/>
</dbReference>
<keyword evidence="9" id="KW-0902">Two-component regulatory system</keyword>
<evidence type="ECO:0000256" key="2">
    <source>
        <dbReference type="ARBA" id="ARBA00004370"/>
    </source>
</evidence>
<dbReference type="Proteomes" id="UP001322664">
    <property type="component" value="Chromosome"/>
</dbReference>
<evidence type="ECO:0000256" key="7">
    <source>
        <dbReference type="ARBA" id="ARBA00022777"/>
    </source>
</evidence>
<keyword evidence="12" id="KW-1185">Reference proteome</keyword>
<reference evidence="11 12" key="1">
    <citation type="submission" date="2023-09" db="EMBL/GenBank/DDBJ databases">
        <authorList>
            <person name="Page C.A."/>
            <person name="Perez-Diaz I.M."/>
        </authorList>
    </citation>
    <scope>NUCLEOTIDE SEQUENCE [LARGE SCALE GENOMIC DNA]</scope>
    <source>
        <strain evidence="11 12">Ll15</strain>
    </source>
</reference>
<gene>
    <name evidence="11" type="ORF">R6U77_08560</name>
</gene>
<dbReference type="EC" id="2.7.13.3" evidence="3"/>
<keyword evidence="6" id="KW-0547">Nucleotide-binding</keyword>
<keyword evidence="4" id="KW-0597">Phosphoprotein</keyword>
<dbReference type="CDD" id="cd00075">
    <property type="entry name" value="HATPase"/>
    <property type="match status" value="1"/>
</dbReference>
<evidence type="ECO:0000256" key="8">
    <source>
        <dbReference type="ARBA" id="ARBA00022840"/>
    </source>
</evidence>
<dbReference type="PRINTS" id="PR00344">
    <property type="entry name" value="BCTRLSENSOR"/>
</dbReference>
<dbReference type="Pfam" id="PF00512">
    <property type="entry name" value="HisKA"/>
    <property type="match status" value="1"/>
</dbReference>
<dbReference type="SUPFAM" id="SSF55874">
    <property type="entry name" value="ATPase domain of HSP90 chaperone/DNA topoisomerase II/histidine kinase"/>
    <property type="match status" value="1"/>
</dbReference>
<evidence type="ECO:0000256" key="3">
    <source>
        <dbReference type="ARBA" id="ARBA00012438"/>
    </source>
</evidence>
<dbReference type="InterPro" id="IPR004358">
    <property type="entry name" value="Sig_transdc_His_kin-like_C"/>
</dbReference>